<keyword evidence="3" id="KW-1185">Reference proteome</keyword>
<accession>A0AAN8VIY5</accession>
<keyword evidence="1" id="KW-0472">Membrane</keyword>
<reference evidence="2 3" key="1">
    <citation type="submission" date="2023-12" db="EMBL/GenBank/DDBJ databases">
        <title>A high-quality genome assembly for Dillenia turbinata (Dilleniales).</title>
        <authorList>
            <person name="Chanderbali A."/>
        </authorList>
    </citation>
    <scope>NUCLEOTIDE SEQUENCE [LARGE SCALE GENOMIC DNA]</scope>
    <source>
        <strain evidence="2">LSX21</strain>
        <tissue evidence="2">Leaf</tissue>
    </source>
</reference>
<comment type="caution">
    <text evidence="2">The sequence shown here is derived from an EMBL/GenBank/DDBJ whole genome shotgun (WGS) entry which is preliminary data.</text>
</comment>
<proteinExistence type="predicted"/>
<gene>
    <name evidence="2" type="ORF">RJ641_032948</name>
</gene>
<dbReference type="Proteomes" id="UP001370490">
    <property type="component" value="Unassembled WGS sequence"/>
</dbReference>
<dbReference type="EMBL" id="JBAMMX010000007">
    <property type="protein sequence ID" value="KAK6935918.1"/>
    <property type="molecule type" value="Genomic_DNA"/>
</dbReference>
<evidence type="ECO:0000313" key="3">
    <source>
        <dbReference type="Proteomes" id="UP001370490"/>
    </source>
</evidence>
<name>A0AAN8VIY5_9MAGN</name>
<evidence type="ECO:0000256" key="1">
    <source>
        <dbReference type="SAM" id="Phobius"/>
    </source>
</evidence>
<keyword evidence="1" id="KW-1133">Transmembrane helix</keyword>
<feature type="transmembrane region" description="Helical" evidence="1">
    <location>
        <begin position="77"/>
        <end position="96"/>
    </location>
</feature>
<organism evidence="2 3">
    <name type="scientific">Dillenia turbinata</name>
    <dbReference type="NCBI Taxonomy" id="194707"/>
    <lineage>
        <taxon>Eukaryota</taxon>
        <taxon>Viridiplantae</taxon>
        <taxon>Streptophyta</taxon>
        <taxon>Embryophyta</taxon>
        <taxon>Tracheophyta</taxon>
        <taxon>Spermatophyta</taxon>
        <taxon>Magnoliopsida</taxon>
        <taxon>eudicotyledons</taxon>
        <taxon>Gunneridae</taxon>
        <taxon>Pentapetalae</taxon>
        <taxon>Dilleniales</taxon>
        <taxon>Dilleniaceae</taxon>
        <taxon>Dillenia</taxon>
    </lineage>
</organism>
<evidence type="ECO:0000313" key="2">
    <source>
        <dbReference type="EMBL" id="KAK6935918.1"/>
    </source>
</evidence>
<dbReference type="AlphaFoldDB" id="A0AAN8VIY5"/>
<keyword evidence="1" id="KW-0812">Transmembrane</keyword>
<sequence length="104" mass="10870">MTGSALRHRSRAYIPTYINASHVPTTSADAAAGLLQSEVALTAHTNHLMPQDVSSASCTTLLDSDSIAELASSSSKMGAFFSTTLAIAILCFWPGVKSTPLMPT</sequence>
<protein>
    <submittedName>
        <fullName evidence="2">Uncharacterized protein</fullName>
    </submittedName>
</protein>